<feature type="compositionally biased region" description="Polar residues" evidence="2">
    <location>
        <begin position="2853"/>
        <end position="2865"/>
    </location>
</feature>
<dbReference type="InterPro" id="IPR015919">
    <property type="entry name" value="Cadherin-like_sf"/>
</dbReference>
<feature type="domain" description="Cadherin" evidence="3">
    <location>
        <begin position="463"/>
        <end position="558"/>
    </location>
</feature>
<dbReference type="GO" id="GO:0030246">
    <property type="term" value="F:carbohydrate binding"/>
    <property type="evidence" value="ECO:0007669"/>
    <property type="project" value="InterPro"/>
</dbReference>
<feature type="domain" description="Cadherin" evidence="3">
    <location>
        <begin position="1433"/>
        <end position="1546"/>
    </location>
</feature>
<protein>
    <submittedName>
        <fullName evidence="5">Delta endotoxin</fullName>
    </submittedName>
</protein>
<dbReference type="InterPro" id="IPR002126">
    <property type="entry name" value="Cadherin-like_dom"/>
</dbReference>
<dbReference type="SUPFAM" id="SSF49785">
    <property type="entry name" value="Galactose-binding domain-like"/>
    <property type="match status" value="13"/>
</dbReference>
<feature type="region of interest" description="Disordered" evidence="2">
    <location>
        <begin position="2114"/>
        <end position="2143"/>
    </location>
</feature>
<feature type="region of interest" description="Disordered" evidence="2">
    <location>
        <begin position="2982"/>
        <end position="3008"/>
    </location>
</feature>
<dbReference type="Gene3D" id="2.60.40.60">
    <property type="entry name" value="Cadherins"/>
    <property type="match status" value="2"/>
</dbReference>
<feature type="domain" description="CBM6" evidence="4">
    <location>
        <begin position="3012"/>
        <end position="3181"/>
    </location>
</feature>
<dbReference type="InterPro" id="IPR006644">
    <property type="entry name" value="Cadg"/>
</dbReference>
<feature type="domain" description="CBM6" evidence="4">
    <location>
        <begin position="561"/>
        <end position="708"/>
    </location>
</feature>
<feature type="domain" description="CBM6" evidence="4">
    <location>
        <begin position="1836"/>
        <end position="1966"/>
    </location>
</feature>
<dbReference type="PROSITE" id="PS50268">
    <property type="entry name" value="CADHERIN_2"/>
    <property type="match status" value="2"/>
</dbReference>
<evidence type="ECO:0000313" key="5">
    <source>
        <dbReference type="EMBL" id="SHE86800.1"/>
    </source>
</evidence>
<evidence type="ECO:0000259" key="3">
    <source>
        <dbReference type="PROSITE" id="PS50268"/>
    </source>
</evidence>
<dbReference type="Proteomes" id="UP000184346">
    <property type="component" value="Unassembled WGS sequence"/>
</dbReference>
<dbReference type="GO" id="GO:0090729">
    <property type="term" value="F:toxin activity"/>
    <property type="evidence" value="ECO:0007669"/>
    <property type="project" value="InterPro"/>
</dbReference>
<dbReference type="OrthoDB" id="6056921at2"/>
<dbReference type="GO" id="GO:0016020">
    <property type="term" value="C:membrane"/>
    <property type="evidence" value="ECO:0007669"/>
    <property type="project" value="InterPro"/>
</dbReference>
<dbReference type="SUPFAM" id="SSF50960">
    <property type="entry name" value="TolB, C-terminal domain"/>
    <property type="match status" value="1"/>
</dbReference>
<dbReference type="InterPro" id="IPR005638">
    <property type="entry name" value="Pest_crys_dom-III"/>
</dbReference>
<dbReference type="Pfam" id="PF05345">
    <property type="entry name" value="He_PIG"/>
    <property type="match status" value="4"/>
</dbReference>
<feature type="domain" description="CBM6" evidence="4">
    <location>
        <begin position="1998"/>
        <end position="2128"/>
    </location>
</feature>
<proteinExistence type="predicted"/>
<dbReference type="SMART" id="SM00736">
    <property type="entry name" value="CADG"/>
    <property type="match status" value="4"/>
</dbReference>
<dbReference type="CDD" id="cd04080">
    <property type="entry name" value="CBM6_cellulase-like"/>
    <property type="match status" value="4"/>
</dbReference>
<dbReference type="SUPFAM" id="SSF50952">
    <property type="entry name" value="Soluble quinoprotein glucose dehydrogenase"/>
    <property type="match status" value="1"/>
</dbReference>
<dbReference type="Gene3D" id="2.60.120.260">
    <property type="entry name" value="Galactose-binding domain-like"/>
    <property type="match status" value="13"/>
</dbReference>
<feature type="region of interest" description="Disordered" evidence="2">
    <location>
        <begin position="3040"/>
        <end position="3070"/>
    </location>
</feature>
<evidence type="ECO:0000259" key="4">
    <source>
        <dbReference type="PROSITE" id="PS51175"/>
    </source>
</evidence>
<name>A0A1M4X014_9GAMM</name>
<dbReference type="SMART" id="SM00112">
    <property type="entry name" value="CA"/>
    <property type="match status" value="2"/>
</dbReference>
<feature type="domain" description="CBM6" evidence="4">
    <location>
        <begin position="122"/>
        <end position="273"/>
    </location>
</feature>
<evidence type="ECO:0000256" key="2">
    <source>
        <dbReference type="SAM" id="MobiDB-lite"/>
    </source>
</evidence>
<feature type="domain" description="CBM6" evidence="4">
    <location>
        <begin position="4697"/>
        <end position="4831"/>
    </location>
</feature>
<dbReference type="Pfam" id="PF03944">
    <property type="entry name" value="Endotoxin_C"/>
    <property type="match status" value="1"/>
</dbReference>
<reference evidence="5 6" key="1">
    <citation type="submission" date="2016-11" db="EMBL/GenBank/DDBJ databases">
        <authorList>
            <person name="Jaros S."/>
            <person name="Januszkiewicz K."/>
            <person name="Wedrychowicz H."/>
        </authorList>
    </citation>
    <scope>NUCLEOTIDE SEQUENCE [LARGE SCALE GENOMIC DNA]</scope>
    <source>
        <strain evidence="5 6">DSM 19980</strain>
    </source>
</reference>
<dbReference type="RefSeq" id="WP_072820914.1">
    <property type="nucleotide sequence ID" value="NZ_FQUJ01000005.1"/>
</dbReference>
<dbReference type="CDD" id="cd11304">
    <property type="entry name" value="Cadherin_repeat"/>
    <property type="match status" value="2"/>
</dbReference>
<accession>A0A1M4X014</accession>
<dbReference type="EMBL" id="FQUJ01000005">
    <property type="protein sequence ID" value="SHE86800.1"/>
    <property type="molecule type" value="Genomic_DNA"/>
</dbReference>
<dbReference type="Gene3D" id="2.120.10.30">
    <property type="entry name" value="TolB, C-terminal domain"/>
    <property type="match status" value="1"/>
</dbReference>
<gene>
    <name evidence="5" type="ORF">SAMN02745148_01269</name>
</gene>
<evidence type="ECO:0000313" key="6">
    <source>
        <dbReference type="Proteomes" id="UP000184346"/>
    </source>
</evidence>
<dbReference type="InterPro" id="IPR008979">
    <property type="entry name" value="Galactose-bd-like_sf"/>
</dbReference>
<dbReference type="InterPro" id="IPR011041">
    <property type="entry name" value="Quinoprot_gluc/sorb_DH_b-prop"/>
</dbReference>
<dbReference type="Gene3D" id="2.60.40.10">
    <property type="entry name" value="Immunoglobulins"/>
    <property type="match status" value="8"/>
</dbReference>
<dbReference type="InterPro" id="IPR044016">
    <property type="entry name" value="Big_13"/>
</dbReference>
<dbReference type="SUPFAM" id="SSF49313">
    <property type="entry name" value="Cadherin-like"/>
    <property type="match status" value="5"/>
</dbReference>
<feature type="region of interest" description="Disordered" evidence="2">
    <location>
        <begin position="2698"/>
        <end position="2719"/>
    </location>
</feature>
<dbReference type="STRING" id="1121942.SAMN02745148_01269"/>
<feature type="domain" description="CBM6" evidence="4">
    <location>
        <begin position="4187"/>
        <end position="4313"/>
    </location>
</feature>
<feature type="domain" description="CBM6" evidence="4">
    <location>
        <begin position="1545"/>
        <end position="1697"/>
    </location>
</feature>
<keyword evidence="1" id="KW-0732">Signal</keyword>
<dbReference type="Pfam" id="PF19077">
    <property type="entry name" value="Big_13"/>
    <property type="match status" value="1"/>
</dbReference>
<dbReference type="SMART" id="SM00606">
    <property type="entry name" value="CBD_IV"/>
    <property type="match status" value="4"/>
</dbReference>
<feature type="region of interest" description="Disordered" evidence="2">
    <location>
        <begin position="1988"/>
        <end position="2017"/>
    </location>
</feature>
<feature type="compositionally biased region" description="Polar residues" evidence="2">
    <location>
        <begin position="1995"/>
        <end position="2008"/>
    </location>
</feature>
<dbReference type="PROSITE" id="PS51175">
    <property type="entry name" value="CBM6"/>
    <property type="match status" value="12"/>
</dbReference>
<feature type="domain" description="CBM6" evidence="4">
    <location>
        <begin position="288"/>
        <end position="448"/>
    </location>
</feature>
<dbReference type="GO" id="GO:0005509">
    <property type="term" value="F:calcium ion binding"/>
    <property type="evidence" value="ECO:0007669"/>
    <property type="project" value="InterPro"/>
</dbReference>
<feature type="domain" description="CBM6" evidence="4">
    <location>
        <begin position="3192"/>
        <end position="3320"/>
    </location>
</feature>
<organism evidence="5 6">
    <name type="scientific">Modicisalibacter ilicicola DSM 19980</name>
    <dbReference type="NCBI Taxonomy" id="1121942"/>
    <lineage>
        <taxon>Bacteria</taxon>
        <taxon>Pseudomonadati</taxon>
        <taxon>Pseudomonadota</taxon>
        <taxon>Gammaproteobacteria</taxon>
        <taxon>Oceanospirillales</taxon>
        <taxon>Halomonadaceae</taxon>
        <taxon>Modicisalibacter</taxon>
    </lineage>
</organism>
<dbReference type="Pfam" id="PF03422">
    <property type="entry name" value="CBM_6"/>
    <property type="match status" value="5"/>
</dbReference>
<feature type="domain" description="CBM6" evidence="4">
    <location>
        <begin position="4860"/>
        <end position="4995"/>
    </location>
</feature>
<dbReference type="InterPro" id="IPR011042">
    <property type="entry name" value="6-blade_b-propeller_TolB-like"/>
</dbReference>
<dbReference type="GO" id="GO:0007156">
    <property type="term" value="P:homophilic cell adhesion via plasma membrane adhesion molecules"/>
    <property type="evidence" value="ECO:0007669"/>
    <property type="project" value="InterPro"/>
</dbReference>
<feature type="region of interest" description="Disordered" evidence="2">
    <location>
        <begin position="2850"/>
        <end position="2873"/>
    </location>
</feature>
<evidence type="ECO:0000256" key="1">
    <source>
        <dbReference type="ARBA" id="ARBA00022729"/>
    </source>
</evidence>
<sequence length="5047" mass="525877">MFSISLINTSSGALLGGLKGGQRIDTSALGDYALRIVPVAGTGVDPLDVKGIRLALTDAEGVTTTFTDSSAPFVFGNLPALTSGTTSLGIEALDAEGAVLAGGSEQIDFIAADGMPAVFEAVRVQAEDTGDGDGDGNFTTLSPEASGLAVVSDDPNGVNAEGGAYVDYGAASGETLTFSVNVPEAGEYELALSYALSQNNDGSDRNRPLRLEVNEQLVDRTFDLPSTTDTADAGDFTTFGERTIRVTLEEGQNTISFTSNGASGPNVDYLEVRKPALGSLVIQGEELTLSPAPDISSGGSDTNRPITMDNIAIVDDTFRVGAEGASYLDWAFGNASAYGEFIFEAPVAGTYSITVTYAGSSDRPLDLFLVEEGTPTDIGTFAFTATTAPESLPDDIDDIPGTVDLPTEPSPWEGWTTETLEISLGAGENLLRLGGRANGPNIDKIEMALVSADPVAPTTISLDNDSVLENEVGAAIGQLSVEDLDDSTHTFTVDDARFEVDANGILRLKSGESLDFEAEQSVTLNVTATDADEASVTETFVIAVGDVQEGVVVPPPAFEPIVIQAEDGLLGAGNDPGTLVRDADNPEAGTGFQGLRPDYSGSGYLDFGSKPGDVVTFTIEVTEGGSYDLNVRYASNGDRPLALSVNEGGASNVPFPGTDPDGSGELEGFDNWEYVTVPVTLNAGENTIALAIPSGASKGPNLDRVEITEAGSGPIGDVTADQDDDLALSVQEEVVNADAAGALVFTLAGIDDDITSVEVSLDGGETRQGVTLGEAGEFTLDVSGLAEGTNTAMVYLMDTAGNRASSSTNFTLDTSADSDGDLALAGPEEAVAAGSTATTFDVAGLDADIGTLEVSFDDGETRQAVTAVDGAVTLDLSALPVGTSTVTLYATDGAGNEASASTSVTLEAPSSGPLDITFDNVTSYTSTQDNPVNAPGYVVSEDATSLALNDNLWKRVDLPREYTLSEQTQIVLDLAIGENDPEIVAVGFDLDENAFDGDRSIYQVGGTQGQGAFIDLRGSGIDNGDGTTRFTIDLGEHAGITIDSLVFVSDDDATAVLGSATFSNVQLVEDVDTGSENSAPRVVGGGIADLQVDEDGTLEVDLPFVDDDGDALSYSFALSQSGVPVEDAGGLAISAGVLGGSVVGLEAGTYTVTITADDGSVTTDTAFELTVNNVNEAPVAEDAALEPYFGELGSFFDGIELASFAGYFSDPDGDTLTLSVEGLPAGLSVDEEGVISGTPAEAGMFDVVIRATDGEGLSDTLSLQFEIEGPQAGDTISVEAENFTGLAEADNFFVTGNADASGNQIIRLANGQTETQVTTELADNGVVPGWYSVSVVVFDEDDGAGTLSLQIGDTALQARNLTSDTLTENVVLDDDFGTFLDDGPRGNAAQAGNLKQIAFETPVYVDAATLATLTVQGESGELMRIDQLVFTRIEEPTNEAPTITGLASTIAIDENTSDVATLTLADAEGDALGVTLEGADAALFSFDQTTGALSFVEAPDAETPADANGDGLYELTVSVSDGENVTSQDVVVSINDLDETPFSPITIQAEDGTLTVLDDGSNASVTTVRDPGNPEDNDNLPNGLRPDFSGTGYVDFGDTAGDAVTFDVTVGQAGTYDLNIRYASNTARPLELSVNGGSGTELPFASTDPDGSGAEEGFDHWAFETVTITLEAGSNSVSLAIPEGANTGPNIDRIEITEAGSGPIPIDTSADEDGDLALIAADATLAPDDAATAGFTVSGIDDDIQTVEISLDGGATRSVVTPDANGDFSVDLSSLSGDVTATLFVTDAAGNEASASAELTIGDAPVDVDPITIQAEDASLVQINDSGVPTSGDFTRVVDAANPDAFGNYREGGIGGAYVDFGTNPGDEVVFNVDAEVAGTYTATIRFANGGEEARPLNLSINGGTASLVAFPATPDDGVNEPWAVWNELEVEVELEAGSNQVSFAIPSTAEGGVDNGPNIDQVVFAYNDDGEAPAEPFLFEIQGEALTIDDTEPTPDTQVRDASNPETNPGAGADGLWDGYTGSGYLDMGSEAGDAASFEVTVEEAGTYTLSVRYANGSTTQADRPMDILVGGVSQGEMAFAATGEGNAGWQNWTEATIEVELAAGSNTIRLENVGDAGPNIDSLSVSRDGTTEPEEPASEPGERFKVKINFQPDGFVTPDGYVADTGLAFGEQSVEIGGQTYQYGWVSEASIADGTDNGTTPLAIKGQSSVAINDRTDDIAGLDPLQGTYAHFALPGYAEKAGWEMELENGFYEVTVAIGDTSGPFDSNYVLNAEGELFNDPFAPFRPEDFPADGNPSNDTEGFRSDLVTKVVQVTDGRLTLDSIGLESFNTEIQYLEIQSLPDLTPDDDRDAPEDYAFFTDPRAIAGVGADEVEVNLDPQDGSAPTGVDPSSDIFLGISVVDGRGGVLLESLQDGSVRLFETVSGEEVAFNVNTTGGFDSLTISPTGGLKEFTSYTLKIDGFRDRGDNDDLDAPTREFQKFSTTFVTGEAPEVVAREVAFNDVVELNGAQDGAFGLTSLELSPDGSKMYVASMGGEIKRYDVDPVTGALSGEQTLALDHFQGSAGPRGIIGIVFDPTDPNVLWVSDNYPIPLSGRDNGVPDFSGRITKITLGEGDDFTATAETYVTGLPRSNGDHVTNSLEFRANPDYDAQTNPDAPSHLLYVVQGSNSAMGEADSAWGFRPERLLNANVLEIDPTRDAPEGGFDVSTEPLPSDGQNRRFVDDDGNVKDDPIPMGNGQFLVFAENGTATVQDASGTILDSFYDPFADDAVVKIFATGIRNAYDLVWHSNGYMYVPTNGSAAGGSVPDDPSTPLNEKRTGVEKQDDYLFKVEEGGYYGHPNPLRDEYILNGGNPSSGNDTNQVGNYPAGVDPDANYRVDDAYSLGENRSPNGVTEYTSGVFGGNLQGSVLFTEYSGGDDIRSITLDADGNVTGDTVLRDVNGNVITYVDPLDIIENPATGQLYLLTLNRGNGQSQLVRLDPAPGGVITDPGDGGGDGGDNGGDNGDLVSLLTIQAEDATPTDGTSVTTASGGGAEIEIRTVDNPEPNPDLQPLGLRPGSFGVDGNTDDTDGSPGGYADFGSTNADFLTFNFELTGDQAGASVLQVRYANGATANRPLEVFVNNVSVGTFAFAPPSDVTGDDAWNTWQTLDIPAELVSGLNTVRFQATAATGPNIDQLEILQEPEDTTPGYAEYEAESAQLDGPVVVNASDDDRNASGDGFVDFDGASDQSITWTVDVAEAGTYEIGIRYALAASKDDRPLDLAINGNAIGALNFPGQSNDAEDDWFYQTTTVTLNAGSNTISVTAPGANGPNVDLLRVADDPIDTFEPTYAAVDGETRIELESGDTARAVNANTADFYFTVAEDGAYKLDLAANAGASDGGQLTLLLNGQPLDELSFPGVGDDGEESAFVELEAGVSYNLRVVSSAAGADDIDYLDVSPAPGDPDADIGIQSGDAAHFSDRLHFNYLENNSASNDDRDFKESGSVVISNTGSADLSIIDADMTGPFELADPDIFTGLTLGAGESITVEILFDREAYTPPSTNGGDGVFEGALRLVTNDADTPVAEVHLAGFWQARDEGGWEPNVNEVWEVFGFGNVIEGLTTVGGGENSVLNDFDLYRPVNDDEVLSRYWKIADGFESAKITQIAAFHGDGGASLGIHNPGNKGQDVTLSNHAGDNNQSILPIKSNGQFATATITKDLIPDGWLGNDIFGIEVAGLSTDPSLNPTGGGTVPADAEGIERGYTVRMFQALDANGNVIPNTYLGVMDYTGINYDYNDNMFVIEGIEPASGGEISIENLDGVPSDDRLVMSRIENPANANQEVHDEVTFTITNDGFADLEISSLDIADPTLFEIVGDSTDLVVPAGSSLNVTVRFIASDSNDGSLYESTLTINSNDGDEGQKVIQLAGIAQGQSESGQEPMVQEIVNAFGFSTNVAEGEMNKGGLVEANGDEILSPYFQRADGSAPIKITQLAAYHGQGDIARLFIHDVDSRDIDEILAHDEQDGQTLLPRALNAGDQLTTTTLERDDPFGFFAEISDRQGYISWSDPDANLYEDTIDAIGNPGNDLSWDENDGHLIRVYVAKDAEGNVIPDTYIVIQDYAGVNYDYNDNIFLVENVQTYDPTGAEDADGNGRVDLYDDDDGDGTPNFLDGDGPVVEQTAFNDSETPWAVGAEGLSLEAKLFDNGGQGVAYNDTTASHQGASFRSGEAVDISNGTEALGYIADGEWVEYTLNVETAGTYALSFLTSAVSDGKSISAAFEQNGSFYTTDSIGVPNTGSFTTFQNVGPLEFDLDAGVQTLRLTFNGGQLDLQSFELEAVAAANNAPVVDAGLADLTVSADEAFSFTVPADAFEDADGDTLSYTASGLPDGLSISPAGLISGTPTTAGSFDILVTASDGSASVETGFTLTVEPATGSDEQVAFNATQTAWAVGDELTLDAALYDAGGQDVAYNDSSEAQEGSNFRGDGVDIVGDGSAIGWVEDGEWVEYTLNVAEAGTYDLSFLSALGTQSGGARSITASFAQSGGVYETASSVGVDYSGGWTSFEQTGSTQVELAAGEQVLRLTFNGGSQDLASFTLAQVDTNSAPTVEAGLTDLTATADEAFSFTIPSNAFEDADGDALTYTASGLPSGLSISPSGVISGTPTAAGSFDILVTASDGSASVETGFTLDVETAPVDDGQSAFNAGGTPWSVGESLTLEAALFDEGGQDVAYNDSSATKLGDSFRDGGVDTVGDGRAIGYVEDGEWVEYTINVEQAGTYSLSFMTAAKGDGRTITASVEQGGNVYATSEPLDAGVSGDWNTYIPTAALELDLQAGEQVLRLTFNGGSMDLQSWTLEQGGVDGQQAFNDTGTPWLVDEDGLSLDAVLFDKGGQDVAYNDSSEVQRGDDFREDGVDVVGNGEAIGYVEDGEWVEYTINVEQAGTYSLSFETATPDDGRTITASAEQNGTFYATSGPLAVPNSGDWGNYVTTQALTLDLQAGEQVLRLTFNGGEMDLKSLNIEQQPGATSAQSLALDESFLIEETSPAANDDVVPMSDDVSLAGLEVDGTEDYML</sequence>
<dbReference type="InterPro" id="IPR013783">
    <property type="entry name" value="Ig-like_fold"/>
</dbReference>
<feature type="compositionally biased region" description="Gly residues" evidence="2">
    <location>
        <begin position="2992"/>
        <end position="3005"/>
    </location>
</feature>
<dbReference type="Pfam" id="PF16990">
    <property type="entry name" value="CBM_35"/>
    <property type="match status" value="2"/>
</dbReference>
<feature type="region of interest" description="Disordered" evidence="2">
    <location>
        <begin position="1558"/>
        <end position="1586"/>
    </location>
</feature>
<dbReference type="InterPro" id="IPR005084">
    <property type="entry name" value="CBM6"/>
</dbReference>
<dbReference type="Gene3D" id="2.60.120.430">
    <property type="entry name" value="Galactose-binding lectin"/>
    <property type="match status" value="1"/>
</dbReference>
<feature type="domain" description="CBM6" evidence="4">
    <location>
        <begin position="4436"/>
        <end position="4577"/>
    </location>
</feature>
<dbReference type="InterPro" id="IPR006584">
    <property type="entry name" value="Cellulose-bd_IV"/>
</dbReference>
<keyword evidence="6" id="KW-1185">Reference proteome</keyword>